<feature type="transmembrane region" description="Helical" evidence="1">
    <location>
        <begin position="263"/>
        <end position="283"/>
    </location>
</feature>
<evidence type="ECO:0000259" key="2">
    <source>
        <dbReference type="Pfam" id="PF01757"/>
    </source>
</evidence>
<feature type="transmembrane region" description="Helical" evidence="1">
    <location>
        <begin position="232"/>
        <end position="251"/>
    </location>
</feature>
<sequence>MTSPASQRNLRLDTAKGLLIFAVVLGHFLEEIGSWKADGTRLALTGIYMFHMPAFVFLAGVTAKTSRLGQRIGTFAVILVAFQTLYFVFVSVLGIDRQFSIERPFWILWFLLGMMWWLLLLPAIARFPRAAILLSIVIALVVGALDSVGYSLSLSRALVFLPFFVVGATYGKRIVHALGEATLVWKAVALVAALGGWLLVYSQDIPHQWLYGSFSFDRLDTPDALGLGTRGALLLLAAVAIAALLCVAPNRQGFVARVGRHSLAVYVLHGFVVLAVAEALPAIQDLWGSTGVLVLGLVLAAVTTMLLALPVFENTIRRASGHVVSSYSAAVAKSSGERVDAR</sequence>
<feature type="transmembrane region" description="Helical" evidence="1">
    <location>
        <begin position="131"/>
        <end position="148"/>
    </location>
</feature>
<proteinExistence type="predicted"/>
<feature type="transmembrane region" description="Helical" evidence="1">
    <location>
        <begin position="12"/>
        <end position="29"/>
    </location>
</feature>
<keyword evidence="3" id="KW-0808">Transferase</keyword>
<evidence type="ECO:0000313" key="3">
    <source>
        <dbReference type="EMBL" id="UNK47435.1"/>
    </source>
</evidence>
<feature type="domain" description="Acyltransferase 3" evidence="2">
    <location>
        <begin position="10"/>
        <end position="305"/>
    </location>
</feature>
<dbReference type="RefSeq" id="WP_241915175.1">
    <property type="nucleotide sequence ID" value="NZ_CP093326.1"/>
</dbReference>
<dbReference type="PANTHER" id="PTHR37312:SF1">
    <property type="entry name" value="MEMBRANE-BOUND ACYLTRANSFERASE YKRP-RELATED"/>
    <property type="match status" value="1"/>
</dbReference>
<keyword evidence="1" id="KW-0812">Transmembrane</keyword>
<feature type="transmembrane region" description="Helical" evidence="1">
    <location>
        <begin position="41"/>
        <end position="60"/>
    </location>
</feature>
<feature type="transmembrane region" description="Helical" evidence="1">
    <location>
        <begin position="105"/>
        <end position="124"/>
    </location>
</feature>
<organism evidence="3 4">
    <name type="scientific">Arthrobacter sulfonylureivorans</name>
    <dbReference type="NCBI Taxonomy" id="2486855"/>
    <lineage>
        <taxon>Bacteria</taxon>
        <taxon>Bacillati</taxon>
        <taxon>Actinomycetota</taxon>
        <taxon>Actinomycetes</taxon>
        <taxon>Micrococcales</taxon>
        <taxon>Micrococcaceae</taxon>
        <taxon>Arthrobacter</taxon>
    </lineage>
</organism>
<feature type="transmembrane region" description="Helical" evidence="1">
    <location>
        <begin position="154"/>
        <end position="171"/>
    </location>
</feature>
<feature type="transmembrane region" description="Helical" evidence="1">
    <location>
        <begin position="72"/>
        <end position="93"/>
    </location>
</feature>
<protein>
    <submittedName>
        <fullName evidence="3">Acyltransferase family protein</fullName>
    </submittedName>
</protein>
<keyword evidence="1" id="KW-0472">Membrane</keyword>
<dbReference type="InterPro" id="IPR052734">
    <property type="entry name" value="Nod_factor_acetyltransferase"/>
</dbReference>
<evidence type="ECO:0000256" key="1">
    <source>
        <dbReference type="SAM" id="Phobius"/>
    </source>
</evidence>
<keyword evidence="3" id="KW-0012">Acyltransferase</keyword>
<accession>A0ABY3WE23</accession>
<reference evidence="3 4" key="1">
    <citation type="submission" date="2022-03" db="EMBL/GenBank/DDBJ databases">
        <title>Isotopic signatures of nitrous oxide derived from detoxification processes.</title>
        <authorList>
            <person name="Behrendt U."/>
            <person name="Buchen C."/>
            <person name="Well R."/>
            <person name="Ulrich A."/>
            <person name="Rohe L."/>
            <person name="Kolb S."/>
            <person name="Schloter M."/>
            <person name="Horn M.A."/>
            <person name="Augustin J."/>
        </authorList>
    </citation>
    <scope>NUCLEOTIDE SEQUENCE [LARGE SCALE GENOMIC DNA]</scope>
    <source>
        <strain evidence="3 4">S4-C24</strain>
    </source>
</reference>
<dbReference type="EMBL" id="CP093326">
    <property type="protein sequence ID" value="UNK47435.1"/>
    <property type="molecule type" value="Genomic_DNA"/>
</dbReference>
<dbReference type="InterPro" id="IPR002656">
    <property type="entry name" value="Acyl_transf_3_dom"/>
</dbReference>
<dbReference type="Pfam" id="PF01757">
    <property type="entry name" value="Acyl_transf_3"/>
    <property type="match status" value="1"/>
</dbReference>
<dbReference type="PANTHER" id="PTHR37312">
    <property type="entry name" value="MEMBRANE-BOUND ACYLTRANSFERASE YKRP-RELATED"/>
    <property type="match status" value="1"/>
</dbReference>
<gene>
    <name evidence="3" type="ORF">MNQ99_08945</name>
</gene>
<dbReference type="Proteomes" id="UP000829069">
    <property type="component" value="Chromosome"/>
</dbReference>
<feature type="transmembrane region" description="Helical" evidence="1">
    <location>
        <begin position="183"/>
        <end position="201"/>
    </location>
</feature>
<keyword evidence="4" id="KW-1185">Reference proteome</keyword>
<feature type="transmembrane region" description="Helical" evidence="1">
    <location>
        <begin position="289"/>
        <end position="312"/>
    </location>
</feature>
<dbReference type="GO" id="GO:0016746">
    <property type="term" value="F:acyltransferase activity"/>
    <property type="evidence" value="ECO:0007669"/>
    <property type="project" value="UniProtKB-KW"/>
</dbReference>
<evidence type="ECO:0000313" key="4">
    <source>
        <dbReference type="Proteomes" id="UP000829069"/>
    </source>
</evidence>
<keyword evidence="1" id="KW-1133">Transmembrane helix</keyword>
<name>A0ABY3WE23_9MICC</name>